<keyword evidence="1" id="KW-1133">Transmembrane helix</keyword>
<dbReference type="Proteomes" id="UP001059546">
    <property type="component" value="Chromosome III"/>
</dbReference>
<sequence length="370" mass="43206">MNSPAKLCDEHNESRIQPKARNSSGVFWTLFWVLITCIMITVLSIDIELIYEGFTRTSPTDEYIPFFLKKALRFFIKMYMKTQSYSTIFATFLDAKRRFCVGCGLLIFINVTLGLFLASFFNTLTLRFKSIDFWRIVMTAIRIYILLISLRGKNMKRVGSLLDSNDTSNLLAAQYCLSCSWELFREIESNTSVDIIVRVIGYWIITSTISKEVLEAMERALRHPSKYIMNKAMRTKPGNSFKYIANKINSILSKEGFIEENFLLRIISYFLSKIFTPSLCIFMAYFFLKIIERFECMVYKELEIPQRFIRLYTKVVSAMFILLFLLYAYYEISTMVKSIEQKSILEGSFPDGYMLNTAQPGTWEFLDNID</sequence>
<keyword evidence="1" id="KW-0812">Transmembrane</keyword>
<reference evidence="2" key="1">
    <citation type="submission" date="2021-05" db="EMBL/GenBank/DDBJ databases">
        <title>Encephalitozoon hellem ATCC 50604 Complete Genome.</title>
        <authorList>
            <person name="Mascarenhas dos Santos A.C."/>
            <person name="Julian A.T."/>
            <person name="Pombert J.-F."/>
        </authorList>
    </citation>
    <scope>NUCLEOTIDE SEQUENCE</scope>
    <source>
        <strain evidence="2">ATCC 50604</strain>
    </source>
</reference>
<evidence type="ECO:0000313" key="2">
    <source>
        <dbReference type="EMBL" id="UTX42823.1"/>
    </source>
</evidence>
<feature type="transmembrane region" description="Helical" evidence="1">
    <location>
        <begin position="308"/>
        <end position="330"/>
    </location>
</feature>
<protein>
    <submittedName>
        <fullName evidence="2">Uncharacterized protein</fullName>
    </submittedName>
</protein>
<feature type="transmembrane region" description="Helical" evidence="1">
    <location>
        <begin position="25"/>
        <end position="51"/>
    </location>
</feature>
<feature type="transmembrane region" description="Helical" evidence="1">
    <location>
        <begin position="99"/>
        <end position="121"/>
    </location>
</feature>
<gene>
    <name evidence="2" type="ORF">GPU96_03g05470</name>
</gene>
<organism evidence="2 3">
    <name type="scientific">Encephalitozoon hellem</name>
    <name type="common">Microsporidian parasite</name>
    <dbReference type="NCBI Taxonomy" id="27973"/>
    <lineage>
        <taxon>Eukaryota</taxon>
        <taxon>Fungi</taxon>
        <taxon>Fungi incertae sedis</taxon>
        <taxon>Microsporidia</taxon>
        <taxon>Unikaryonidae</taxon>
        <taxon>Encephalitozoon</taxon>
    </lineage>
</organism>
<feature type="transmembrane region" description="Helical" evidence="1">
    <location>
        <begin position="262"/>
        <end position="288"/>
    </location>
</feature>
<accession>A0A9Q9C9M1</accession>
<name>A0A9Q9C9M1_ENCHE</name>
<evidence type="ECO:0000313" key="3">
    <source>
        <dbReference type="Proteomes" id="UP001059546"/>
    </source>
</evidence>
<proteinExistence type="predicted"/>
<dbReference type="EMBL" id="CP075149">
    <property type="protein sequence ID" value="UTX42823.1"/>
    <property type="molecule type" value="Genomic_DNA"/>
</dbReference>
<evidence type="ECO:0000256" key="1">
    <source>
        <dbReference type="SAM" id="Phobius"/>
    </source>
</evidence>
<keyword evidence="1" id="KW-0472">Membrane</keyword>
<feature type="transmembrane region" description="Helical" evidence="1">
    <location>
        <begin position="133"/>
        <end position="150"/>
    </location>
</feature>
<dbReference type="AlphaFoldDB" id="A0A9Q9C9M1"/>